<evidence type="ECO:0000313" key="2">
    <source>
        <dbReference type="EMBL" id="VHO02271.1"/>
    </source>
</evidence>
<dbReference type="EMBL" id="CAAJGR010000059">
    <property type="protein sequence ID" value="VHO02271.1"/>
    <property type="molecule type" value="Genomic_DNA"/>
</dbReference>
<feature type="transmembrane region" description="Helical" evidence="1">
    <location>
        <begin position="9"/>
        <end position="30"/>
    </location>
</feature>
<keyword evidence="1" id="KW-0472">Membrane</keyword>
<dbReference type="AlphaFoldDB" id="A0A486XKP1"/>
<gene>
    <name evidence="2" type="ORF">BAL341_685</name>
</gene>
<evidence type="ECO:0000256" key="1">
    <source>
        <dbReference type="SAM" id="Phobius"/>
    </source>
</evidence>
<keyword evidence="1" id="KW-1133">Transmembrane helix</keyword>
<keyword evidence="1" id="KW-0812">Transmembrane</keyword>
<reference evidence="2" key="1">
    <citation type="submission" date="2019-04" db="EMBL/GenBank/DDBJ databases">
        <authorList>
            <person name="Brambilla D."/>
        </authorList>
    </citation>
    <scope>NUCLEOTIDE SEQUENCE</scope>
    <source>
        <strain evidence="2">BAL1</strain>
    </source>
</reference>
<sequence length="45" mass="5198">MIERLKNDFYLAMLTLVGTIILFFVTPYGVYRLYTGNIPVIIEDA</sequence>
<accession>A0A486XKP1</accession>
<protein>
    <submittedName>
        <fullName evidence="2">Uncharacterized protein</fullName>
    </submittedName>
</protein>
<proteinExistence type="predicted"/>
<organism evidence="2">
    <name type="scientific">Rheinheimera sp. BAL341</name>
    <dbReference type="NCBI Taxonomy" id="1708203"/>
    <lineage>
        <taxon>Bacteria</taxon>
        <taxon>Pseudomonadati</taxon>
        <taxon>Pseudomonadota</taxon>
        <taxon>Gammaproteobacteria</taxon>
        <taxon>Chromatiales</taxon>
        <taxon>Chromatiaceae</taxon>
        <taxon>Rheinheimera</taxon>
    </lineage>
</organism>
<name>A0A486XKP1_9GAMM</name>